<dbReference type="Proteomes" id="UP000218676">
    <property type="component" value="Chromosome 2"/>
</dbReference>
<dbReference type="AlphaFoldDB" id="A0A1V1VD77"/>
<evidence type="ECO:0000313" key="3">
    <source>
        <dbReference type="EMBL" id="QOD58182.1"/>
    </source>
</evidence>
<dbReference type="EMBL" id="AP018046">
    <property type="protein sequence ID" value="BAX55535.1"/>
    <property type="molecule type" value="Genomic_DNA"/>
</dbReference>
<feature type="domain" description="YjeF C-terminal" evidence="1">
    <location>
        <begin position="1"/>
        <end position="66"/>
    </location>
</feature>
<dbReference type="InterPro" id="IPR017953">
    <property type="entry name" value="Carbohydrate_kinase_pred_CS"/>
</dbReference>
<protein>
    <submittedName>
        <fullName evidence="2">Bifunctional NAD(P)H-hydrate repair enzyme Nnr</fullName>
    </submittedName>
</protein>
<organism evidence="2 4">
    <name type="scientific">Photobacterium damsela subsp. piscicida</name>
    <name type="common">Pasteurella piscicida</name>
    <dbReference type="NCBI Taxonomy" id="38294"/>
    <lineage>
        <taxon>Bacteria</taxon>
        <taxon>Pseudomonadati</taxon>
        <taxon>Pseudomonadota</taxon>
        <taxon>Gammaproteobacteria</taxon>
        <taxon>Vibrionales</taxon>
        <taxon>Vibrionaceae</taxon>
        <taxon>Photobacterium</taxon>
    </lineage>
</organism>
<proteinExistence type="predicted"/>
<reference evidence="4" key="2">
    <citation type="submission" date="2017-05" db="EMBL/GenBank/DDBJ databases">
        <title>Whole genome sequence of fish pathogenic bacteria, Photobacterium damselae subsp. piscicida, strain 91-197, isolated from hybrid striped bass (Morone sp.) in USA.</title>
        <authorList>
            <person name="Teru Y."/>
            <person name="Hikima J."/>
            <person name="Kono T."/>
            <person name="Sakai M."/>
            <person name="Takano T."/>
            <person name="Hawke J.P."/>
            <person name="Takeyama H."/>
            <person name="Aoki T."/>
        </authorList>
    </citation>
    <scope>NUCLEOTIDE SEQUENCE [LARGE SCALE GENOMIC DNA]</scope>
    <source>
        <strain evidence="4">91-197</strain>
    </source>
</reference>
<evidence type="ECO:0000313" key="5">
    <source>
        <dbReference type="Proteomes" id="UP000516656"/>
    </source>
</evidence>
<sequence length="69" mass="6954">MATGGMGDVLTGVITSLLAQGYNMTQAAVYGVHIHSLAGDLAAKDKPVGLIASDVIAYLSNAVYLSSNG</sequence>
<dbReference type="InterPro" id="IPR029056">
    <property type="entry name" value="Ribokinase-like"/>
</dbReference>
<dbReference type="RefSeq" id="WP_086958718.1">
    <property type="nucleotide sequence ID" value="NZ_AP018046.1"/>
</dbReference>
<name>A0A1V1VD77_PHODP</name>
<gene>
    <name evidence="3" type="ORF">IC627_20620</name>
    <name evidence="2" type="ORF">PDPUS_2_00949</name>
</gene>
<reference evidence="3 5" key="3">
    <citation type="submission" date="2020-09" db="EMBL/GenBank/DDBJ databases">
        <title>Complete, closed and curated genome sequences of Photobacterium damselae subsp. piscicida isolates from Australia indicate localised evolution and additional plasmid-borne pathogenicity mechanisms.</title>
        <authorList>
            <person name="Baseggio L."/>
            <person name="Silayeva O."/>
            <person name="Buller N."/>
            <person name="Landos M."/>
            <person name="Engelstaedter J."/>
            <person name="Barnes A.C."/>
        </authorList>
    </citation>
    <scope>NUCLEOTIDE SEQUENCE [LARGE SCALE GENOMIC DNA]</scope>
    <source>
        <strain evidence="3 5">AS-16-0540-1</strain>
    </source>
</reference>
<accession>A0A1V1VD77</accession>
<dbReference type="SUPFAM" id="SSF53613">
    <property type="entry name" value="Ribokinase-like"/>
    <property type="match status" value="1"/>
</dbReference>
<dbReference type="Proteomes" id="UP000516656">
    <property type="component" value="Chromosome 2"/>
</dbReference>
<evidence type="ECO:0000313" key="2">
    <source>
        <dbReference type="EMBL" id="BAX55535.1"/>
    </source>
</evidence>
<dbReference type="EMBL" id="CP061855">
    <property type="protein sequence ID" value="QOD58182.1"/>
    <property type="molecule type" value="Genomic_DNA"/>
</dbReference>
<dbReference type="PROSITE" id="PS01050">
    <property type="entry name" value="YJEF_C_2"/>
    <property type="match status" value="1"/>
</dbReference>
<dbReference type="Pfam" id="PF01256">
    <property type="entry name" value="Carb_kinase"/>
    <property type="match status" value="1"/>
</dbReference>
<reference evidence="2" key="1">
    <citation type="journal article" date="2017" name="Genome Announc.">
        <title>Whole-Genome Sequence of Photobacterium damselae subsp. piscicida Strain 91-197, Isolated from Hybrid Striped Bass (Morone sp.) in the United States.</title>
        <authorList>
            <person name="Teru Y."/>
            <person name="Hikima J."/>
            <person name="Kono T."/>
            <person name="Sakai M."/>
            <person name="Takano T."/>
            <person name="Hawke J.P."/>
            <person name="Takeyama H."/>
            <person name="Aoki T."/>
        </authorList>
    </citation>
    <scope>NUCLEOTIDE SEQUENCE</scope>
    <source>
        <strain evidence="2">91-197</strain>
    </source>
</reference>
<dbReference type="PROSITE" id="PS51383">
    <property type="entry name" value="YJEF_C_3"/>
    <property type="match status" value="1"/>
</dbReference>
<evidence type="ECO:0000313" key="4">
    <source>
        <dbReference type="Proteomes" id="UP000218676"/>
    </source>
</evidence>
<dbReference type="Gene3D" id="3.40.1190.20">
    <property type="match status" value="1"/>
</dbReference>
<dbReference type="GO" id="GO:0016836">
    <property type="term" value="F:hydro-lyase activity"/>
    <property type="evidence" value="ECO:0007669"/>
    <property type="project" value="InterPro"/>
</dbReference>
<evidence type="ECO:0000259" key="1">
    <source>
        <dbReference type="PROSITE" id="PS51383"/>
    </source>
</evidence>
<dbReference type="InterPro" id="IPR000631">
    <property type="entry name" value="CARKD"/>
</dbReference>